<protein>
    <submittedName>
        <fullName evidence="1">Uncharacterized protein</fullName>
    </submittedName>
</protein>
<proteinExistence type="predicted"/>
<evidence type="ECO:0000313" key="1">
    <source>
        <dbReference type="EMBL" id="PYF72789.1"/>
    </source>
</evidence>
<dbReference type="Proteomes" id="UP000248198">
    <property type="component" value="Unassembled WGS sequence"/>
</dbReference>
<evidence type="ECO:0000313" key="2">
    <source>
        <dbReference type="Proteomes" id="UP000248198"/>
    </source>
</evidence>
<comment type="caution">
    <text evidence="1">The sequence shown here is derived from an EMBL/GenBank/DDBJ whole genome shotgun (WGS) entry which is preliminary data.</text>
</comment>
<sequence length="438" mass="50098">MVKTNNSTMKQTILTGLSFLLIQSASGQEKQSLQKNIPILFNEIKVETKRGYGLWNKNLYGPILLVDPKTREVFANEPDTAGLLKYHGGTFSGVLPPNINIANTAVNFSGKRWAMLMLPLSQNKKDRINLLAHELFHTAQPSLGFVLYNPENNHLDQKNGRIYLRLELEALKKAVQCFTKKEVQQYLTNALTFRKYRHLQYPGSDTTENLLEINEGIAEFTGVIVSARTKKEQTEHFVNGLSTFLNNATFVRSFAYQTVPIYGYLLFGKNKNWNKEITIKTNLTDYFIKAFNITLPSNLKESVERLSNSDDGKMIIQQETAREEKTKKLIAEYKFKFIEQPHFEIQFEKMNVSFDPRNIMPIEDKGTVYPSIRVTDLWGILTVGNGALMSANWNKISLTNPVKIEEKKITGDGWTLELNDRYTAKKDETSGNYKLIKK</sequence>
<reference evidence="1 2" key="1">
    <citation type="submission" date="2018-06" db="EMBL/GenBank/DDBJ databases">
        <title>Genomic Encyclopedia of Archaeal and Bacterial Type Strains, Phase II (KMG-II): from individual species to whole genera.</title>
        <authorList>
            <person name="Goeker M."/>
        </authorList>
    </citation>
    <scope>NUCLEOTIDE SEQUENCE [LARGE SCALE GENOMIC DNA]</scope>
    <source>
        <strain evidence="1 2">DSM 27372</strain>
    </source>
</reference>
<name>A0A318UDR0_9SPHI</name>
<keyword evidence="2" id="KW-1185">Reference proteome</keyword>
<accession>A0A318UDR0</accession>
<dbReference type="AlphaFoldDB" id="A0A318UDR0"/>
<dbReference type="EMBL" id="QKLU01000005">
    <property type="protein sequence ID" value="PYF72789.1"/>
    <property type="molecule type" value="Genomic_DNA"/>
</dbReference>
<gene>
    <name evidence="1" type="ORF">B0O44_105159</name>
</gene>
<organism evidence="1 2">
    <name type="scientific">Pedobacter nutrimenti</name>
    <dbReference type="NCBI Taxonomy" id="1241337"/>
    <lineage>
        <taxon>Bacteria</taxon>
        <taxon>Pseudomonadati</taxon>
        <taxon>Bacteroidota</taxon>
        <taxon>Sphingobacteriia</taxon>
        <taxon>Sphingobacteriales</taxon>
        <taxon>Sphingobacteriaceae</taxon>
        <taxon>Pedobacter</taxon>
    </lineage>
</organism>